<protein>
    <recommendedName>
        <fullName evidence="1">BTB domain-containing protein</fullName>
    </recommendedName>
</protein>
<organism evidence="2 3">
    <name type="scientific">Roridomyces roridus</name>
    <dbReference type="NCBI Taxonomy" id="1738132"/>
    <lineage>
        <taxon>Eukaryota</taxon>
        <taxon>Fungi</taxon>
        <taxon>Dikarya</taxon>
        <taxon>Basidiomycota</taxon>
        <taxon>Agaricomycotina</taxon>
        <taxon>Agaricomycetes</taxon>
        <taxon>Agaricomycetidae</taxon>
        <taxon>Agaricales</taxon>
        <taxon>Marasmiineae</taxon>
        <taxon>Mycenaceae</taxon>
        <taxon>Roridomyces</taxon>
    </lineage>
</organism>
<dbReference type="EMBL" id="JARKIF010000001">
    <property type="protein sequence ID" value="KAJ7649952.1"/>
    <property type="molecule type" value="Genomic_DNA"/>
</dbReference>
<name>A0AAD7CIR4_9AGAR</name>
<dbReference type="AlphaFoldDB" id="A0AAD7CIR4"/>
<dbReference type="Proteomes" id="UP001221142">
    <property type="component" value="Unassembled WGS sequence"/>
</dbReference>
<dbReference type="PROSITE" id="PS50097">
    <property type="entry name" value="BTB"/>
    <property type="match status" value="1"/>
</dbReference>
<gene>
    <name evidence="2" type="ORF">FB45DRAFT_1050067</name>
</gene>
<evidence type="ECO:0000313" key="3">
    <source>
        <dbReference type="Proteomes" id="UP001221142"/>
    </source>
</evidence>
<reference evidence="2" key="1">
    <citation type="submission" date="2023-03" db="EMBL/GenBank/DDBJ databases">
        <title>Massive genome expansion in bonnet fungi (Mycena s.s.) driven by repeated elements and novel gene families across ecological guilds.</title>
        <authorList>
            <consortium name="Lawrence Berkeley National Laboratory"/>
            <person name="Harder C.B."/>
            <person name="Miyauchi S."/>
            <person name="Viragh M."/>
            <person name="Kuo A."/>
            <person name="Thoen E."/>
            <person name="Andreopoulos B."/>
            <person name="Lu D."/>
            <person name="Skrede I."/>
            <person name="Drula E."/>
            <person name="Henrissat B."/>
            <person name="Morin E."/>
            <person name="Kohler A."/>
            <person name="Barry K."/>
            <person name="LaButti K."/>
            <person name="Morin E."/>
            <person name="Salamov A."/>
            <person name="Lipzen A."/>
            <person name="Mereny Z."/>
            <person name="Hegedus B."/>
            <person name="Baldrian P."/>
            <person name="Stursova M."/>
            <person name="Weitz H."/>
            <person name="Taylor A."/>
            <person name="Grigoriev I.V."/>
            <person name="Nagy L.G."/>
            <person name="Martin F."/>
            <person name="Kauserud H."/>
        </authorList>
    </citation>
    <scope>NUCLEOTIDE SEQUENCE</scope>
    <source>
        <strain evidence="2">9284</strain>
    </source>
</reference>
<comment type="caution">
    <text evidence="2">The sequence shown here is derived from an EMBL/GenBank/DDBJ whole genome shotgun (WGS) entry which is preliminary data.</text>
</comment>
<evidence type="ECO:0000313" key="2">
    <source>
        <dbReference type="EMBL" id="KAJ7649952.1"/>
    </source>
</evidence>
<sequence>MSELSPPLPSDDQQVIRSSELWHRDGSVVLQAGRTQFRVHWSVLSLDSSFFRDIEALPQPPDEIKVDGCHLIVLADDTAGDLEIVLKALYNPLFSSEKPLPLSVVASHMRISRKYDFREILQTMVDRLSYENPKSLAAYALLIENNRYRAAWIQSYKGFHFDLLTLVKETNMYAVLPCAYYRVIIFHSQSELFDGVERADGTRAMLSPSDQRLCNLARTQIIQCQWELGNTFGWVRSRPPQCIDPVPCSQRNTARDGGRWNVSSLQGGCQGADGSWAAEDVGISAIFLWASSVGTGQT</sequence>
<dbReference type="SUPFAM" id="SSF54695">
    <property type="entry name" value="POZ domain"/>
    <property type="match status" value="1"/>
</dbReference>
<feature type="domain" description="BTB" evidence="1">
    <location>
        <begin position="26"/>
        <end position="98"/>
    </location>
</feature>
<keyword evidence="3" id="KW-1185">Reference proteome</keyword>
<proteinExistence type="predicted"/>
<evidence type="ECO:0000259" key="1">
    <source>
        <dbReference type="PROSITE" id="PS50097"/>
    </source>
</evidence>
<dbReference type="CDD" id="cd18186">
    <property type="entry name" value="BTB_POZ_ZBTB_KLHL-like"/>
    <property type="match status" value="1"/>
</dbReference>
<dbReference type="Pfam" id="PF00651">
    <property type="entry name" value="BTB"/>
    <property type="match status" value="1"/>
</dbReference>
<dbReference type="InterPro" id="IPR000210">
    <property type="entry name" value="BTB/POZ_dom"/>
</dbReference>
<accession>A0AAD7CIR4</accession>
<dbReference type="Gene3D" id="3.30.710.10">
    <property type="entry name" value="Potassium Channel Kv1.1, Chain A"/>
    <property type="match status" value="1"/>
</dbReference>
<dbReference type="InterPro" id="IPR011333">
    <property type="entry name" value="SKP1/BTB/POZ_sf"/>
</dbReference>